<comment type="caution">
    <text evidence="4">The sequence shown here is derived from an EMBL/GenBank/DDBJ whole genome shotgun (WGS) entry which is preliminary data.</text>
</comment>
<dbReference type="CDD" id="cd16442">
    <property type="entry name" value="BPL"/>
    <property type="match status" value="1"/>
</dbReference>
<gene>
    <name evidence="4" type="ORF">WHR41_02269</name>
</gene>
<dbReference type="PROSITE" id="PS51733">
    <property type="entry name" value="BPL_LPL_CATALYTIC"/>
    <property type="match status" value="1"/>
</dbReference>
<dbReference type="GeneID" id="96003713"/>
<dbReference type="Gene3D" id="3.40.50.880">
    <property type="match status" value="1"/>
</dbReference>
<evidence type="ECO:0000259" key="3">
    <source>
        <dbReference type="PROSITE" id="PS51733"/>
    </source>
</evidence>
<protein>
    <recommendedName>
        <fullName evidence="3">BPL/LPL catalytic domain-containing protein</fullName>
    </recommendedName>
</protein>
<sequence length="681" mass="74080">MSTKRVNVLVYAGAGSTTSSVRHAVWSLRRLLGPHYAVLTVSAEQILKEPWMASCALLVMPGGADMGYARALNGEGNRRIKQYVQMGGRYLGLCAGGYYGAGRCEWEVGRKGMEVVGERELAFFPGTCRGLAFGGFEYGSEMGTRAAGLGVVKEALAAGGGAVPESLRVYYNGGGVFVDADSFKDRGVEVVARYTDELAVEGGDAAMVYCKSGEGGALLSGPHPEFSGTNLNRDEPSGPANYREVIDALVEDEKQRVDFMKACLIKLGLEVSQQTEAVPSLSLLHFSAAEPGVVSELVHGWQEAGIMKKEDGREIIKGENETFILQSDSGDSWDMSAVHKAVSEAAGEKNKTDPSEDRLVDYNSLPKRILLHESSTPDSKQTPYFNHNAFFWNLKDYHAQQRESQHTFGKIMMYGEVVTSTNTMLDKNPSWLEHLPSGLVAAATTQVAGRGRGSNVWVSPPGGMPFSFVLRHSLSLSSTAPVVFVQYLAALAVVQGVQGYDKGYAKMPIKLKWPNDIYALDPTKPASEKAYVKIGGILVNSSYAGGDYTLVVGIGLNLTNAAPTTSLSQLAARAGLPSLTPEKLLASILANFEALYTRFCRAGFDKQFEEAYYRSWLHTDQIVTLETEGGARARIKGITSDWGLLVAEELGWQDRETGKRWQLQSDSNSFDFFRGLLRRKV</sequence>
<dbReference type="AlphaFoldDB" id="A0AB34KVN4"/>
<dbReference type="SUPFAM" id="SSF52317">
    <property type="entry name" value="Class I glutamine amidotransferase-like"/>
    <property type="match status" value="1"/>
</dbReference>
<dbReference type="RefSeq" id="XP_069232092.1">
    <property type="nucleotide sequence ID" value="XM_069370875.1"/>
</dbReference>
<dbReference type="CDD" id="cd03144">
    <property type="entry name" value="GATase1_ScBLP_like"/>
    <property type="match status" value="1"/>
</dbReference>
<dbReference type="InterPro" id="IPR045864">
    <property type="entry name" value="aa-tRNA-synth_II/BPL/LPL"/>
</dbReference>
<accession>A0AB34KVN4</accession>
<dbReference type="InterPro" id="IPR029062">
    <property type="entry name" value="Class_I_gatase-like"/>
</dbReference>
<dbReference type="EMBL" id="JAAQHG020000005">
    <property type="protein sequence ID" value="KAL1588987.1"/>
    <property type="molecule type" value="Genomic_DNA"/>
</dbReference>
<dbReference type="GO" id="GO:0005737">
    <property type="term" value="C:cytoplasm"/>
    <property type="evidence" value="ECO:0007669"/>
    <property type="project" value="TreeGrafter"/>
</dbReference>
<organism evidence="4 5">
    <name type="scientific">Cladosporium halotolerans</name>
    <dbReference type="NCBI Taxonomy" id="1052096"/>
    <lineage>
        <taxon>Eukaryota</taxon>
        <taxon>Fungi</taxon>
        <taxon>Dikarya</taxon>
        <taxon>Ascomycota</taxon>
        <taxon>Pezizomycotina</taxon>
        <taxon>Dothideomycetes</taxon>
        <taxon>Dothideomycetidae</taxon>
        <taxon>Cladosporiales</taxon>
        <taxon>Cladosporiaceae</taxon>
        <taxon>Cladosporium</taxon>
    </lineage>
</organism>
<proteinExistence type="inferred from homology"/>
<dbReference type="Pfam" id="PF09825">
    <property type="entry name" value="BPL_N"/>
    <property type="match status" value="1"/>
</dbReference>
<name>A0AB34KVN4_9PEZI</name>
<dbReference type="PANTHER" id="PTHR12835">
    <property type="entry name" value="BIOTIN PROTEIN LIGASE"/>
    <property type="match status" value="1"/>
</dbReference>
<comment type="similarity">
    <text evidence="1">Belongs to the biotin--protein ligase family.</text>
</comment>
<dbReference type="SUPFAM" id="SSF55681">
    <property type="entry name" value="Class II aaRS and biotin synthetases"/>
    <property type="match status" value="1"/>
</dbReference>
<keyword evidence="5" id="KW-1185">Reference proteome</keyword>
<feature type="domain" description="BPL/LPL catalytic" evidence="3">
    <location>
        <begin position="397"/>
        <end position="600"/>
    </location>
</feature>
<evidence type="ECO:0000256" key="1">
    <source>
        <dbReference type="ARBA" id="ARBA00009934"/>
    </source>
</evidence>
<dbReference type="InterPro" id="IPR004408">
    <property type="entry name" value="Biotin_CoA_COase_ligase"/>
</dbReference>
<dbReference type="NCBIfam" id="TIGR00121">
    <property type="entry name" value="birA_ligase"/>
    <property type="match status" value="1"/>
</dbReference>
<evidence type="ECO:0000256" key="2">
    <source>
        <dbReference type="ARBA" id="ARBA00022598"/>
    </source>
</evidence>
<dbReference type="PANTHER" id="PTHR12835:SF5">
    <property type="entry name" value="BIOTIN--PROTEIN LIGASE"/>
    <property type="match status" value="1"/>
</dbReference>
<dbReference type="Proteomes" id="UP000803884">
    <property type="component" value="Unassembled WGS sequence"/>
</dbReference>
<dbReference type="InterPro" id="IPR004143">
    <property type="entry name" value="BPL_LPL_catalytic"/>
</dbReference>
<dbReference type="InterPro" id="IPR019197">
    <property type="entry name" value="Biotin-prot_ligase_N"/>
</dbReference>
<evidence type="ECO:0000313" key="4">
    <source>
        <dbReference type="EMBL" id="KAL1588987.1"/>
    </source>
</evidence>
<reference evidence="4 5" key="1">
    <citation type="journal article" date="2020" name="Microbiol. Resour. Announc.">
        <title>Draft Genome Sequence of a Cladosporium Species Isolated from the Mesophotic Ascidian Didemnum maculosum.</title>
        <authorList>
            <person name="Gioti A."/>
            <person name="Siaperas R."/>
            <person name="Nikolaivits E."/>
            <person name="Le Goff G."/>
            <person name="Ouazzani J."/>
            <person name="Kotoulas G."/>
            <person name="Topakas E."/>
        </authorList>
    </citation>
    <scope>NUCLEOTIDE SEQUENCE [LARGE SCALE GENOMIC DNA]</scope>
    <source>
        <strain evidence="4 5">TM138-S3</strain>
    </source>
</reference>
<keyword evidence="2" id="KW-0436">Ligase</keyword>
<dbReference type="Pfam" id="PF03099">
    <property type="entry name" value="BPL_LplA_LipB"/>
    <property type="match status" value="1"/>
</dbReference>
<evidence type="ECO:0000313" key="5">
    <source>
        <dbReference type="Proteomes" id="UP000803884"/>
    </source>
</evidence>
<dbReference type="GO" id="GO:0004077">
    <property type="term" value="F:biotin--[biotin carboxyl-carrier protein] ligase activity"/>
    <property type="evidence" value="ECO:0007669"/>
    <property type="project" value="InterPro"/>
</dbReference>
<dbReference type="Gene3D" id="3.30.930.10">
    <property type="entry name" value="Bira Bifunctional Protein, Domain 2"/>
    <property type="match status" value="1"/>
</dbReference>